<protein>
    <submittedName>
        <fullName evidence="1">Uncharacterized protein</fullName>
    </submittedName>
</protein>
<dbReference type="EMBL" id="GECZ01002235">
    <property type="protein sequence ID" value="JAS67534.1"/>
    <property type="molecule type" value="Transcribed_RNA"/>
</dbReference>
<reference evidence="1" key="1">
    <citation type="submission" date="2015-11" db="EMBL/GenBank/DDBJ databases">
        <title>De novo transcriptome assembly of four potential Pierce s Disease insect vectors from Arizona vineyards.</title>
        <authorList>
            <person name="Tassone E.E."/>
        </authorList>
    </citation>
    <scope>NUCLEOTIDE SEQUENCE</scope>
</reference>
<gene>
    <name evidence="1" type="ORF">g.23314</name>
</gene>
<proteinExistence type="predicted"/>
<evidence type="ECO:0000313" key="1">
    <source>
        <dbReference type="EMBL" id="JAS67534.1"/>
    </source>
</evidence>
<dbReference type="AlphaFoldDB" id="A0A1B6GYN9"/>
<name>A0A1B6GYN9_9HEMI</name>
<organism evidence="1">
    <name type="scientific">Cuerna arida</name>
    <dbReference type="NCBI Taxonomy" id="1464854"/>
    <lineage>
        <taxon>Eukaryota</taxon>
        <taxon>Metazoa</taxon>
        <taxon>Ecdysozoa</taxon>
        <taxon>Arthropoda</taxon>
        <taxon>Hexapoda</taxon>
        <taxon>Insecta</taxon>
        <taxon>Pterygota</taxon>
        <taxon>Neoptera</taxon>
        <taxon>Paraneoptera</taxon>
        <taxon>Hemiptera</taxon>
        <taxon>Auchenorrhyncha</taxon>
        <taxon>Membracoidea</taxon>
        <taxon>Cicadellidae</taxon>
        <taxon>Cicadellinae</taxon>
        <taxon>Proconiini</taxon>
        <taxon>Cuerna</taxon>
    </lineage>
</organism>
<accession>A0A1B6GYN9</accession>
<sequence>MDPFMTTYHIDYGNPMGEVIIERPERPPEVTKPPGVLEVRPAPGVCSCDRHDWSPHFERAKYLKETEDCLMEKLLDVREERKLLDNAILHHPCGDIDDKMKSIYQISYDGKGSHHVDYRSLQVDRFDPVAVPVPMIKTGLNNGYRDPNSFRYSAIEKPQVSSPRPIDYTAVPVDEVGKFIGRSEYQDTISKMGLSNVRAMQQYREPLPSSRRRLGETCI</sequence>